<reference evidence="2 3" key="1">
    <citation type="journal article" date="2020" name="ISME J.">
        <title>Uncovering the hidden diversity of litter-decomposition mechanisms in mushroom-forming fungi.</title>
        <authorList>
            <person name="Floudas D."/>
            <person name="Bentzer J."/>
            <person name="Ahren D."/>
            <person name="Johansson T."/>
            <person name="Persson P."/>
            <person name="Tunlid A."/>
        </authorList>
    </citation>
    <scope>NUCLEOTIDE SEQUENCE [LARGE SCALE GENOMIC DNA]</scope>
    <source>
        <strain evidence="2 3">CBS 146.42</strain>
    </source>
</reference>
<dbReference type="AlphaFoldDB" id="A0A8H5FWS1"/>
<comment type="caution">
    <text evidence="2">The sequence shown here is derived from an EMBL/GenBank/DDBJ whole genome shotgun (WGS) entry which is preliminary data.</text>
</comment>
<evidence type="ECO:0000313" key="3">
    <source>
        <dbReference type="Proteomes" id="UP000559027"/>
    </source>
</evidence>
<feature type="region of interest" description="Disordered" evidence="1">
    <location>
        <begin position="1"/>
        <end position="44"/>
    </location>
</feature>
<name>A0A8H5FWS1_9AGAR</name>
<gene>
    <name evidence="2" type="ORF">D9756_007765</name>
</gene>
<dbReference type="OrthoDB" id="2752996at2759"/>
<evidence type="ECO:0000313" key="2">
    <source>
        <dbReference type="EMBL" id="KAF5351628.1"/>
    </source>
</evidence>
<evidence type="ECO:0008006" key="4">
    <source>
        <dbReference type="Google" id="ProtNLM"/>
    </source>
</evidence>
<keyword evidence="3" id="KW-1185">Reference proteome</keyword>
<dbReference type="InterPro" id="IPR012337">
    <property type="entry name" value="RNaseH-like_sf"/>
</dbReference>
<dbReference type="GO" id="GO:0003676">
    <property type="term" value="F:nucleic acid binding"/>
    <property type="evidence" value="ECO:0007669"/>
    <property type="project" value="InterPro"/>
</dbReference>
<proteinExistence type="predicted"/>
<evidence type="ECO:0000256" key="1">
    <source>
        <dbReference type="SAM" id="MobiDB-lite"/>
    </source>
</evidence>
<feature type="compositionally biased region" description="Basic and acidic residues" evidence="1">
    <location>
        <begin position="1"/>
        <end position="23"/>
    </location>
</feature>
<sequence>MAETILEKLPEKMDPRQEAKTDNYDFTPTRKKKYKDADPNKGPVLLDRRTIETTTPEKAVRIFGPDKRTKARKAKKHSLVRPPVKRTAMEDMNEITLLVQCTLTKNEDKLSWRIVAIKEDALYENEKIKCKDISTSMSRYETEIIAITEALEYPEDITIMTSSAMSAKSIANKMEQWEDEGYYDKENTDILKTLAYKLRKHSGKVTIEVTKDPEMIAHLGELKRRLNGNEIEKEDWISVEIPKQYQLEGVRLRNLTQKIAYDLILKHKNITPGYETTK</sequence>
<dbReference type="EMBL" id="JAACJO010000012">
    <property type="protein sequence ID" value="KAF5351628.1"/>
    <property type="molecule type" value="Genomic_DNA"/>
</dbReference>
<accession>A0A8H5FWS1</accession>
<dbReference type="Gene3D" id="3.30.420.10">
    <property type="entry name" value="Ribonuclease H-like superfamily/Ribonuclease H"/>
    <property type="match status" value="1"/>
</dbReference>
<dbReference type="InterPro" id="IPR036397">
    <property type="entry name" value="RNaseH_sf"/>
</dbReference>
<organism evidence="2 3">
    <name type="scientific">Leucocoprinus leucothites</name>
    <dbReference type="NCBI Taxonomy" id="201217"/>
    <lineage>
        <taxon>Eukaryota</taxon>
        <taxon>Fungi</taxon>
        <taxon>Dikarya</taxon>
        <taxon>Basidiomycota</taxon>
        <taxon>Agaricomycotina</taxon>
        <taxon>Agaricomycetes</taxon>
        <taxon>Agaricomycetidae</taxon>
        <taxon>Agaricales</taxon>
        <taxon>Agaricineae</taxon>
        <taxon>Agaricaceae</taxon>
        <taxon>Leucocoprinus</taxon>
    </lineage>
</organism>
<protein>
    <recommendedName>
        <fullName evidence="4">RNase H type-1 domain-containing protein</fullName>
    </recommendedName>
</protein>
<dbReference type="Proteomes" id="UP000559027">
    <property type="component" value="Unassembled WGS sequence"/>
</dbReference>
<dbReference type="SUPFAM" id="SSF53098">
    <property type="entry name" value="Ribonuclease H-like"/>
    <property type="match status" value="1"/>
</dbReference>